<evidence type="ECO:0000313" key="3">
    <source>
        <dbReference type="EMBL" id="KAG7040877.1"/>
    </source>
</evidence>
<feature type="compositionally biased region" description="Low complexity" evidence="1">
    <location>
        <begin position="147"/>
        <end position="195"/>
    </location>
</feature>
<gene>
    <name evidence="3" type="ORF">JMJ77_009981</name>
</gene>
<dbReference type="GO" id="GO:0003677">
    <property type="term" value="F:DNA binding"/>
    <property type="evidence" value="ECO:0007669"/>
    <property type="project" value="UniProtKB-KW"/>
</dbReference>
<dbReference type="PANTHER" id="PTHR47336:SF2">
    <property type="entry name" value="TRANSCRIPTION FACTOR HMS1-RELATED"/>
    <property type="match status" value="1"/>
</dbReference>
<organism evidence="3 4">
    <name type="scientific">Colletotrichum scovillei</name>
    <dbReference type="NCBI Taxonomy" id="1209932"/>
    <lineage>
        <taxon>Eukaryota</taxon>
        <taxon>Fungi</taxon>
        <taxon>Dikarya</taxon>
        <taxon>Ascomycota</taxon>
        <taxon>Pezizomycotina</taxon>
        <taxon>Sordariomycetes</taxon>
        <taxon>Hypocreomycetidae</taxon>
        <taxon>Glomerellales</taxon>
        <taxon>Glomerellaceae</taxon>
        <taxon>Colletotrichum</taxon>
        <taxon>Colletotrichum acutatum species complex</taxon>
    </lineage>
</organism>
<dbReference type="PROSITE" id="PS50888">
    <property type="entry name" value="BHLH"/>
    <property type="match status" value="1"/>
</dbReference>
<feature type="region of interest" description="Disordered" evidence="1">
    <location>
        <begin position="1"/>
        <end position="30"/>
    </location>
</feature>
<name>A0A9P7QQS4_9PEZI</name>
<evidence type="ECO:0000313" key="4">
    <source>
        <dbReference type="Proteomes" id="UP000699042"/>
    </source>
</evidence>
<feature type="region of interest" description="Disordered" evidence="1">
    <location>
        <begin position="40"/>
        <end position="59"/>
    </location>
</feature>
<sequence>MNRTMAQQQTFDYYQVPPMPQSMSPPELSPLSFYDTQADFSADSAPSRGSPVSPVFPTSSFQLPTGGDWPAYFEKPALSPDLDVFYGESFGSPMSFLSPQNLTLSPSANPSDLMSDAVAFGREGINDTQPLFQSLDAPARPQPQPQPQSQTQQPAKSPRLARTTSAPSSRPQQQQPQRQQQQQQPQTQQRTSPRTNDLKRKSSASSASSRSASPEPPARRTKHSGEPSKNPHNMIEKRYRVNINEKIIALRDAVPSLRCVVQHTENPHAAAAAESDEPIDVVEELGGLMPARKLNKATILSKATEYIAHLEKKNSQLWKENEALEKRLAEAQQWQRAQAEGPFWS</sequence>
<dbReference type="OrthoDB" id="2133190at2759"/>
<dbReference type="PANTHER" id="PTHR47336">
    <property type="entry name" value="TRANSCRIPTION FACTOR HMS1-RELATED"/>
    <property type="match status" value="1"/>
</dbReference>
<feature type="compositionally biased region" description="Low complexity" evidence="1">
    <location>
        <begin position="50"/>
        <end position="59"/>
    </location>
</feature>
<protein>
    <submittedName>
        <fullName evidence="3">Helix-loop-helix DNA-binding domain-containing protein</fullName>
    </submittedName>
</protein>
<comment type="caution">
    <text evidence="3">The sequence shown here is derived from an EMBL/GenBank/DDBJ whole genome shotgun (WGS) entry which is preliminary data.</text>
</comment>
<dbReference type="SUPFAM" id="SSF47459">
    <property type="entry name" value="HLH, helix-loop-helix DNA-binding domain"/>
    <property type="match status" value="1"/>
</dbReference>
<evidence type="ECO:0000256" key="1">
    <source>
        <dbReference type="SAM" id="MobiDB-lite"/>
    </source>
</evidence>
<accession>A0A9P7QQS4</accession>
<proteinExistence type="predicted"/>
<dbReference type="Pfam" id="PF00010">
    <property type="entry name" value="HLH"/>
    <property type="match status" value="1"/>
</dbReference>
<dbReference type="InterPro" id="IPR011598">
    <property type="entry name" value="bHLH_dom"/>
</dbReference>
<feature type="region of interest" description="Disordered" evidence="1">
    <location>
        <begin position="133"/>
        <end position="236"/>
    </location>
</feature>
<feature type="compositionally biased region" description="Polar residues" evidence="1">
    <location>
        <begin position="1"/>
        <end position="12"/>
    </location>
</feature>
<feature type="compositionally biased region" description="Low complexity" evidence="1">
    <location>
        <begin position="203"/>
        <end position="213"/>
    </location>
</feature>
<dbReference type="AlphaFoldDB" id="A0A9P7QQS4"/>
<dbReference type="CDD" id="cd11399">
    <property type="entry name" value="bHLHzip_scHMS1_like"/>
    <property type="match status" value="1"/>
</dbReference>
<feature type="domain" description="BHLH" evidence="2">
    <location>
        <begin position="227"/>
        <end position="310"/>
    </location>
</feature>
<keyword evidence="3" id="KW-0238">DNA-binding</keyword>
<evidence type="ECO:0000259" key="2">
    <source>
        <dbReference type="PROSITE" id="PS50888"/>
    </source>
</evidence>
<dbReference type="GO" id="GO:0046983">
    <property type="term" value="F:protein dimerization activity"/>
    <property type="evidence" value="ECO:0007669"/>
    <property type="project" value="InterPro"/>
</dbReference>
<keyword evidence="4" id="KW-1185">Reference proteome</keyword>
<dbReference type="InterPro" id="IPR052099">
    <property type="entry name" value="Regulatory_TF_Diverse"/>
</dbReference>
<dbReference type="InterPro" id="IPR036638">
    <property type="entry name" value="HLH_DNA-bd_sf"/>
</dbReference>
<feature type="compositionally biased region" description="Low complexity" evidence="1">
    <location>
        <begin position="21"/>
        <end position="30"/>
    </location>
</feature>
<dbReference type="EMBL" id="JAESDN010000017">
    <property type="protein sequence ID" value="KAG7040877.1"/>
    <property type="molecule type" value="Genomic_DNA"/>
</dbReference>
<reference evidence="3" key="1">
    <citation type="submission" date="2021-05" db="EMBL/GenBank/DDBJ databases">
        <title>Comparative genomics of three Colletotrichum scovillei strains and genetic complementation revealed genes involved fungal growth and virulence on chili pepper.</title>
        <authorList>
            <person name="Hsieh D.-K."/>
            <person name="Chuang S.-C."/>
            <person name="Chen C.-Y."/>
            <person name="Chao Y.-T."/>
            <person name="Lu M.-Y.J."/>
            <person name="Lee M.-H."/>
            <person name="Shih M.-C."/>
        </authorList>
    </citation>
    <scope>NUCLEOTIDE SEQUENCE</scope>
    <source>
        <strain evidence="3">Coll-153</strain>
    </source>
</reference>
<dbReference type="Proteomes" id="UP000699042">
    <property type="component" value="Unassembled WGS sequence"/>
</dbReference>
<dbReference type="Gene3D" id="4.10.280.10">
    <property type="entry name" value="Helix-loop-helix DNA-binding domain"/>
    <property type="match status" value="1"/>
</dbReference>
<dbReference type="SMART" id="SM00353">
    <property type="entry name" value="HLH"/>
    <property type="match status" value="1"/>
</dbReference>